<evidence type="ECO:0000256" key="3">
    <source>
        <dbReference type="RuleBase" id="RU003476"/>
    </source>
</evidence>
<sequence>MMRSPTLGVSACLFRADSVLLVERARPPFQGLLSLPGGRVEWGERIETAVAREVEEETGLAIPRFAFYCLHEAIEPDVHAVIAVHRAAEAVAPGVEPVAGDDARSVRFVEIAALPGLAAAGRLTAGLAEIVAGAHRDHLLGL</sequence>
<dbReference type="PANTHER" id="PTHR43736">
    <property type="entry name" value="ADP-RIBOSE PYROPHOSPHATASE"/>
    <property type="match status" value="1"/>
</dbReference>
<proteinExistence type="inferred from homology"/>
<dbReference type="GO" id="GO:0016787">
    <property type="term" value="F:hydrolase activity"/>
    <property type="evidence" value="ECO:0007669"/>
    <property type="project" value="UniProtKB-KW"/>
</dbReference>
<dbReference type="PROSITE" id="PS51462">
    <property type="entry name" value="NUDIX"/>
    <property type="match status" value="1"/>
</dbReference>
<dbReference type="SUPFAM" id="SSF55811">
    <property type="entry name" value="Nudix"/>
    <property type="match status" value="1"/>
</dbReference>
<dbReference type="Pfam" id="PF00293">
    <property type="entry name" value="NUDIX"/>
    <property type="match status" value="1"/>
</dbReference>
<comment type="caution">
    <text evidence="5">The sequence shown here is derived from an EMBL/GenBank/DDBJ whole genome shotgun (WGS) entry which is preliminary data.</text>
</comment>
<dbReference type="PRINTS" id="PR00502">
    <property type="entry name" value="NUDIXFAMILY"/>
</dbReference>
<gene>
    <name evidence="5" type="ORF">F6X38_09930</name>
</gene>
<keyword evidence="2 3" id="KW-0378">Hydrolase</keyword>
<evidence type="ECO:0000256" key="2">
    <source>
        <dbReference type="ARBA" id="ARBA00022801"/>
    </source>
</evidence>
<feature type="domain" description="Nudix hydrolase" evidence="4">
    <location>
        <begin position="4"/>
        <end position="131"/>
    </location>
</feature>
<dbReference type="InterPro" id="IPR020476">
    <property type="entry name" value="Nudix_hydrolase"/>
</dbReference>
<dbReference type="Proteomes" id="UP000432089">
    <property type="component" value="Unassembled WGS sequence"/>
</dbReference>
<comment type="cofactor">
    <cofactor evidence="1">
        <name>Mg(2+)</name>
        <dbReference type="ChEBI" id="CHEBI:18420"/>
    </cofactor>
</comment>
<dbReference type="InterPro" id="IPR000086">
    <property type="entry name" value="NUDIX_hydrolase_dom"/>
</dbReference>
<dbReference type="Gene3D" id="3.90.79.10">
    <property type="entry name" value="Nucleoside Triphosphate Pyrophosphohydrolase"/>
    <property type="match status" value="1"/>
</dbReference>
<keyword evidence="6" id="KW-1185">Reference proteome</keyword>
<dbReference type="PANTHER" id="PTHR43736:SF1">
    <property type="entry name" value="DIHYDRONEOPTERIN TRIPHOSPHATE DIPHOSPHATASE"/>
    <property type="match status" value="1"/>
</dbReference>
<comment type="similarity">
    <text evidence="3">Belongs to the Nudix hydrolase family.</text>
</comment>
<protein>
    <submittedName>
        <fullName evidence="5">NUDIX hydrolase</fullName>
    </submittedName>
</protein>
<evidence type="ECO:0000256" key="1">
    <source>
        <dbReference type="ARBA" id="ARBA00001946"/>
    </source>
</evidence>
<name>A0A7V7TWR9_9HYPH</name>
<evidence type="ECO:0000259" key="4">
    <source>
        <dbReference type="PROSITE" id="PS51462"/>
    </source>
</evidence>
<accession>A0A7V7TWR9</accession>
<dbReference type="InterPro" id="IPR015797">
    <property type="entry name" value="NUDIX_hydrolase-like_dom_sf"/>
</dbReference>
<dbReference type="EMBL" id="VZDO01000006">
    <property type="protein sequence ID" value="KAB0680115.1"/>
    <property type="molecule type" value="Genomic_DNA"/>
</dbReference>
<reference evidence="5 6" key="1">
    <citation type="submission" date="2019-09" db="EMBL/GenBank/DDBJ databases">
        <title>YIM 132180 draft genome.</title>
        <authorList>
            <person name="Zhang K."/>
        </authorList>
    </citation>
    <scope>NUCLEOTIDE SEQUENCE [LARGE SCALE GENOMIC DNA]</scope>
    <source>
        <strain evidence="5 6">YIM 132180</strain>
    </source>
</reference>
<organism evidence="5 6">
    <name type="scientific">Plantimonas leprariae</name>
    <dbReference type="NCBI Taxonomy" id="2615207"/>
    <lineage>
        <taxon>Bacteria</taxon>
        <taxon>Pseudomonadati</taxon>
        <taxon>Pseudomonadota</taxon>
        <taxon>Alphaproteobacteria</taxon>
        <taxon>Hyphomicrobiales</taxon>
        <taxon>Aurantimonadaceae</taxon>
        <taxon>Plantimonas</taxon>
    </lineage>
</organism>
<dbReference type="PROSITE" id="PS00893">
    <property type="entry name" value="NUDIX_BOX"/>
    <property type="match status" value="1"/>
</dbReference>
<evidence type="ECO:0000313" key="6">
    <source>
        <dbReference type="Proteomes" id="UP000432089"/>
    </source>
</evidence>
<dbReference type="InterPro" id="IPR020084">
    <property type="entry name" value="NUDIX_hydrolase_CS"/>
</dbReference>
<evidence type="ECO:0000313" key="5">
    <source>
        <dbReference type="EMBL" id="KAB0680115.1"/>
    </source>
</evidence>
<dbReference type="AlphaFoldDB" id="A0A7V7TWR9"/>